<name>A0A7E4WAV7_PANRE</name>
<keyword evidence="1" id="KW-1185">Reference proteome</keyword>
<protein>
    <submittedName>
        <fullName evidence="2">BTB domain-containing protein</fullName>
    </submittedName>
</protein>
<evidence type="ECO:0000313" key="1">
    <source>
        <dbReference type="Proteomes" id="UP000492821"/>
    </source>
</evidence>
<dbReference type="WBParaSite" id="Pan_g9011.t1">
    <property type="protein sequence ID" value="Pan_g9011.t1"/>
    <property type="gene ID" value="Pan_g9011"/>
</dbReference>
<accession>A0A7E4WAV7</accession>
<evidence type="ECO:0000313" key="2">
    <source>
        <dbReference type="WBParaSite" id="Pan_g9011.t1"/>
    </source>
</evidence>
<dbReference type="AlphaFoldDB" id="A0A7E4WAV7"/>
<dbReference type="Proteomes" id="UP000492821">
    <property type="component" value="Unassembled WGS sequence"/>
</dbReference>
<proteinExistence type="predicted"/>
<sequence>MQHIRSTNATSKDAKSAKYHLRLRFHAKRLMDTTCPSFKTMFECSHKEGMPALKESCHLVTSHDDATWHWFYDCVLCTRNDQWLHGINEAVVSG</sequence>
<reference evidence="1" key="1">
    <citation type="journal article" date="2013" name="Genetics">
        <title>The draft genome and transcriptome of Panagrellus redivivus are shaped by the harsh demands of a free-living lifestyle.</title>
        <authorList>
            <person name="Srinivasan J."/>
            <person name="Dillman A.R."/>
            <person name="Macchietto M.G."/>
            <person name="Heikkinen L."/>
            <person name="Lakso M."/>
            <person name="Fracchia K.M."/>
            <person name="Antoshechkin I."/>
            <person name="Mortazavi A."/>
            <person name="Wong G."/>
            <person name="Sternberg P.W."/>
        </authorList>
    </citation>
    <scope>NUCLEOTIDE SEQUENCE [LARGE SCALE GENOMIC DNA]</scope>
    <source>
        <strain evidence="1">MT8872</strain>
    </source>
</reference>
<organism evidence="1 2">
    <name type="scientific">Panagrellus redivivus</name>
    <name type="common">Microworm</name>
    <dbReference type="NCBI Taxonomy" id="6233"/>
    <lineage>
        <taxon>Eukaryota</taxon>
        <taxon>Metazoa</taxon>
        <taxon>Ecdysozoa</taxon>
        <taxon>Nematoda</taxon>
        <taxon>Chromadorea</taxon>
        <taxon>Rhabditida</taxon>
        <taxon>Tylenchina</taxon>
        <taxon>Panagrolaimomorpha</taxon>
        <taxon>Panagrolaimoidea</taxon>
        <taxon>Panagrolaimidae</taxon>
        <taxon>Panagrellus</taxon>
    </lineage>
</organism>
<reference evidence="2" key="2">
    <citation type="submission" date="2020-10" db="UniProtKB">
        <authorList>
            <consortium name="WormBaseParasite"/>
        </authorList>
    </citation>
    <scope>IDENTIFICATION</scope>
</reference>